<keyword evidence="2" id="KW-1185">Reference proteome</keyword>
<evidence type="ECO:0000313" key="1">
    <source>
        <dbReference type="EMBL" id="RNA07864.1"/>
    </source>
</evidence>
<keyword evidence="1" id="KW-0808">Transferase</keyword>
<organism evidence="1 2">
    <name type="scientific">Brachionus plicatilis</name>
    <name type="common">Marine rotifer</name>
    <name type="synonym">Brachionus muelleri</name>
    <dbReference type="NCBI Taxonomy" id="10195"/>
    <lineage>
        <taxon>Eukaryota</taxon>
        <taxon>Metazoa</taxon>
        <taxon>Spiralia</taxon>
        <taxon>Gnathifera</taxon>
        <taxon>Rotifera</taxon>
        <taxon>Eurotatoria</taxon>
        <taxon>Monogononta</taxon>
        <taxon>Pseudotrocha</taxon>
        <taxon>Ploima</taxon>
        <taxon>Brachionidae</taxon>
        <taxon>Brachionus</taxon>
    </lineage>
</organism>
<keyword evidence="1" id="KW-0695">RNA-directed DNA polymerase</keyword>
<dbReference type="AlphaFoldDB" id="A0A3M7Q9M5"/>
<comment type="caution">
    <text evidence="1">The sequence shown here is derived from an EMBL/GenBank/DDBJ whole genome shotgun (WGS) entry which is preliminary data.</text>
</comment>
<dbReference type="EMBL" id="REGN01006920">
    <property type="protein sequence ID" value="RNA07864.1"/>
    <property type="molecule type" value="Genomic_DNA"/>
</dbReference>
<evidence type="ECO:0000313" key="2">
    <source>
        <dbReference type="Proteomes" id="UP000276133"/>
    </source>
</evidence>
<sequence length="272" mass="31668">MDKFLIMPEISIFVFLTLEAPKRSFLGSYKISMILAAKHRKKSHFDSLVLLVLMHENIIGNNCMPFSNKNLLKKEKSTCPICKNLCLEKCIECDQCQFWDHFKCAKVISAITLQICKALNALENHYYSRLTTLQERRVRGDMIQLFKFYRGVNAVRWVKPMEHCSSLSQAGPAGNTRGHRRRLSGQVTTKCQQRANFFINRVFNEWNALPCKVSFLNLSLDFCAISYHRWLPSKPSPQARLLVIADLIWVVQSFINRYILQNNLKLQVFRIF</sequence>
<dbReference type="Proteomes" id="UP000276133">
    <property type="component" value="Unassembled WGS sequence"/>
</dbReference>
<name>A0A3M7Q9M5_BRAPC</name>
<reference evidence="1 2" key="1">
    <citation type="journal article" date="2018" name="Sci. Rep.">
        <title>Genomic signatures of local adaptation to the degree of environmental predictability in rotifers.</title>
        <authorList>
            <person name="Franch-Gras L."/>
            <person name="Hahn C."/>
            <person name="Garcia-Roger E.M."/>
            <person name="Carmona M.J."/>
            <person name="Serra M."/>
            <person name="Gomez A."/>
        </authorList>
    </citation>
    <scope>NUCLEOTIDE SEQUENCE [LARGE SCALE GENOMIC DNA]</scope>
    <source>
        <strain evidence="1">HYR1</strain>
    </source>
</reference>
<proteinExistence type="predicted"/>
<protein>
    <submittedName>
        <fullName evidence="1">RNA-directed DNA polymerase from mobile element jockey-like</fullName>
    </submittedName>
</protein>
<keyword evidence="1" id="KW-0548">Nucleotidyltransferase</keyword>
<gene>
    <name evidence="1" type="ORF">BpHYR1_032153</name>
</gene>
<accession>A0A3M7Q9M5</accession>
<dbReference type="GO" id="GO:0003964">
    <property type="term" value="F:RNA-directed DNA polymerase activity"/>
    <property type="evidence" value="ECO:0007669"/>
    <property type="project" value="UniProtKB-KW"/>
</dbReference>